<dbReference type="EMBL" id="CP059572">
    <property type="protein sequence ID" value="QXJ25453.1"/>
    <property type="molecule type" value="Genomic_DNA"/>
</dbReference>
<evidence type="ECO:0000313" key="4">
    <source>
        <dbReference type="Proteomes" id="UP001049518"/>
    </source>
</evidence>
<proteinExistence type="predicted"/>
<keyword evidence="2" id="KW-0472">Membrane</keyword>
<protein>
    <submittedName>
        <fullName evidence="3">Uncharacterized protein</fullName>
    </submittedName>
</protein>
<feature type="compositionally biased region" description="Low complexity" evidence="1">
    <location>
        <begin position="16"/>
        <end position="26"/>
    </location>
</feature>
<keyword evidence="2" id="KW-1133">Transmembrane helix</keyword>
<accession>A0ABX8R3L9</accession>
<gene>
    <name evidence="3" type="ORF">AGRA3207_006945</name>
</gene>
<name>A0ABX8R3L9_9ACTN</name>
<evidence type="ECO:0000313" key="3">
    <source>
        <dbReference type="EMBL" id="QXJ25453.1"/>
    </source>
</evidence>
<dbReference type="Proteomes" id="UP001049518">
    <property type="component" value="Chromosome"/>
</dbReference>
<evidence type="ECO:0000256" key="2">
    <source>
        <dbReference type="SAM" id="Phobius"/>
    </source>
</evidence>
<evidence type="ECO:0000256" key="1">
    <source>
        <dbReference type="SAM" id="MobiDB-lite"/>
    </source>
</evidence>
<keyword evidence="4" id="KW-1185">Reference proteome</keyword>
<dbReference type="RefSeq" id="WP_231331494.1">
    <property type="nucleotide sequence ID" value="NZ_CP059572.1"/>
</dbReference>
<feature type="compositionally biased region" description="Basic residues" evidence="1">
    <location>
        <begin position="1"/>
        <end position="15"/>
    </location>
</feature>
<feature type="region of interest" description="Disordered" evidence="1">
    <location>
        <begin position="1"/>
        <end position="85"/>
    </location>
</feature>
<feature type="transmembrane region" description="Helical" evidence="2">
    <location>
        <begin position="89"/>
        <end position="111"/>
    </location>
</feature>
<reference evidence="3" key="1">
    <citation type="submission" date="2020-07" db="EMBL/GenBank/DDBJ databases">
        <authorList>
            <person name="Tarantini F.S."/>
            <person name="Hong K.W."/>
            <person name="Chan K.G."/>
        </authorList>
    </citation>
    <scope>NUCLEOTIDE SEQUENCE</scope>
    <source>
        <strain evidence="3">32-07</strain>
    </source>
</reference>
<sequence>MSRSGRGRAAPRRNPGRAPGRAPSPRDGLPEATYPDLPHTPRPSAKGTKRPGGRGSAVGRNEPRGRGAAPVPDGGPEPRRRTRAPGPRAYFWAAGALIAVGAAATGGAVLLRDGDDPVARRAPAAVLGAAASSGPSPASYSSSPTSAAYAGIAQRTADPAPLTAGEAFPSSAERTTVPGGVSLTLRARRVDGDCTAAVWGATVAGDLRRGGCTQAVRGIYSDTRRGYGLAVAVFNLAGSADADRFVDLLDRTRGGGFVRPLEAPAPLASFGRDFGMARGLAMGHFAVVSWAQRLDGTGDERDETLLSLLIEGGKAPAVLGRAARASGRPSS</sequence>
<keyword evidence="2" id="KW-0812">Transmembrane</keyword>
<organism evidence="3 4">
    <name type="scientific">Actinomadura graeca</name>
    <dbReference type="NCBI Taxonomy" id="2750812"/>
    <lineage>
        <taxon>Bacteria</taxon>
        <taxon>Bacillati</taxon>
        <taxon>Actinomycetota</taxon>
        <taxon>Actinomycetes</taxon>
        <taxon>Streptosporangiales</taxon>
        <taxon>Thermomonosporaceae</taxon>
        <taxon>Actinomadura</taxon>
    </lineage>
</organism>